<dbReference type="GO" id="GO:0016829">
    <property type="term" value="F:lyase activity"/>
    <property type="evidence" value="ECO:0007669"/>
    <property type="project" value="UniProtKB-KW"/>
</dbReference>
<name>A0ABT7SPP3_9GAMM</name>
<feature type="region of interest" description="LT domain" evidence="7">
    <location>
        <begin position="259"/>
        <end position="473"/>
    </location>
</feature>
<dbReference type="CDD" id="cd13403">
    <property type="entry name" value="MLTF-like"/>
    <property type="match status" value="1"/>
</dbReference>
<evidence type="ECO:0000256" key="4">
    <source>
        <dbReference type="ARBA" id="ARBA00023237"/>
    </source>
</evidence>
<evidence type="ECO:0000256" key="3">
    <source>
        <dbReference type="ARBA" id="ARBA00023136"/>
    </source>
</evidence>
<keyword evidence="6 7" id="KW-0961">Cell wall biogenesis/degradation</keyword>
<dbReference type="EMBL" id="JAUCDY010000008">
    <property type="protein sequence ID" value="MDM7858157.1"/>
    <property type="molecule type" value="Genomic_DNA"/>
</dbReference>
<proteinExistence type="inferred from homology"/>
<dbReference type="InterPro" id="IPR008258">
    <property type="entry name" value="Transglycosylase_SLT_dom_1"/>
</dbReference>
<dbReference type="Proteomes" id="UP001241056">
    <property type="component" value="Unassembled WGS sequence"/>
</dbReference>
<dbReference type="SUPFAM" id="SSF53955">
    <property type="entry name" value="Lysozyme-like"/>
    <property type="match status" value="1"/>
</dbReference>
<comment type="similarity">
    <text evidence="7">In the C-terminal section; belongs to the transglycosylase Slt family.</text>
</comment>
<comment type="domain">
    <text evidence="7">The N-terminal domain does not have lytic activity and probably modulates enzymatic activity. The C-terminal domain is the catalytic active domain.</text>
</comment>
<evidence type="ECO:0000256" key="6">
    <source>
        <dbReference type="ARBA" id="ARBA00023316"/>
    </source>
</evidence>
<dbReference type="PANTHER" id="PTHR35936:SF32">
    <property type="entry name" value="MEMBRANE-BOUND LYTIC MUREIN TRANSGLYCOSYLASE F"/>
    <property type="match status" value="1"/>
</dbReference>
<dbReference type="Gene3D" id="1.10.530.10">
    <property type="match status" value="1"/>
</dbReference>
<keyword evidence="10" id="KW-1185">Reference proteome</keyword>
<comment type="similarity">
    <text evidence="1">Belongs to the bacterial solute-binding protein 3 family.</text>
</comment>
<dbReference type="Gene3D" id="3.40.190.10">
    <property type="entry name" value="Periplasmic binding protein-like II"/>
    <property type="match status" value="2"/>
</dbReference>
<evidence type="ECO:0000313" key="9">
    <source>
        <dbReference type="EMBL" id="MDM7858157.1"/>
    </source>
</evidence>
<comment type="function">
    <text evidence="7">Murein-degrading enzyme that degrades murein glycan strands and insoluble, high-molecular weight murein sacculi, with the concomitant formation of a 1,6-anhydromuramoyl product. Lytic transglycosylases (LTs) play an integral role in the metabolism of the peptidoglycan (PG) sacculus. Their lytic action creates space within the PG sacculus to allow for its expansion as well as for the insertion of various structures such as secretion systems and flagella.</text>
</comment>
<evidence type="ECO:0000256" key="1">
    <source>
        <dbReference type="ARBA" id="ARBA00010333"/>
    </source>
</evidence>
<evidence type="ECO:0000256" key="7">
    <source>
        <dbReference type="HAMAP-Rule" id="MF_02016"/>
    </source>
</evidence>
<comment type="subcellular location">
    <subcellularLocation>
        <location evidence="7">Cell outer membrane</location>
        <topology evidence="7">Peripheral membrane protein</topology>
    </subcellularLocation>
    <text evidence="7">Attached to the inner leaflet of the outer membrane.</text>
</comment>
<comment type="caution">
    <text evidence="7">Lacks conserved residue(s) required for the propagation of feature annotation.</text>
</comment>
<comment type="catalytic activity">
    <reaction evidence="7">
        <text>Exolytic cleavage of the (1-&gt;4)-beta-glycosidic linkage between N-acetylmuramic acid (MurNAc) and N-acetylglucosamine (GlcNAc) residues in peptidoglycan, from either the reducing or the non-reducing ends of the peptidoglycan chains, with concomitant formation of a 1,6-anhydrobond in the MurNAc residue.</text>
        <dbReference type="EC" id="4.2.2.n1"/>
    </reaction>
</comment>
<keyword evidence="2 7" id="KW-0732">Signal</keyword>
<dbReference type="InterPro" id="IPR023703">
    <property type="entry name" value="MltF"/>
</dbReference>
<evidence type="ECO:0000259" key="8">
    <source>
        <dbReference type="SMART" id="SM00062"/>
    </source>
</evidence>
<dbReference type="SUPFAM" id="SSF53850">
    <property type="entry name" value="Periplasmic binding protein-like II"/>
    <property type="match status" value="1"/>
</dbReference>
<dbReference type="Pfam" id="PF00497">
    <property type="entry name" value="SBP_bac_3"/>
    <property type="match status" value="1"/>
</dbReference>
<dbReference type="HAMAP" id="MF_02016">
    <property type="entry name" value="MltF"/>
    <property type="match status" value="1"/>
</dbReference>
<feature type="active site" evidence="7">
    <location>
        <position position="305"/>
    </location>
</feature>
<dbReference type="CDD" id="cd01009">
    <property type="entry name" value="PBP2_YfhD_N"/>
    <property type="match status" value="1"/>
</dbReference>
<gene>
    <name evidence="7 9" type="primary">mltF</name>
    <name evidence="9" type="ORF">QEZ41_07685</name>
</gene>
<evidence type="ECO:0000256" key="2">
    <source>
        <dbReference type="ARBA" id="ARBA00022729"/>
    </source>
</evidence>
<keyword evidence="5 7" id="KW-0456">Lyase</keyword>
<comment type="caution">
    <text evidence="9">The sequence shown here is derived from an EMBL/GenBank/DDBJ whole genome shotgun (WGS) entry which is preliminary data.</text>
</comment>
<dbReference type="NCBIfam" id="NF008112">
    <property type="entry name" value="PRK10859.1"/>
    <property type="match status" value="1"/>
</dbReference>
<keyword evidence="3 7" id="KW-0472">Membrane</keyword>
<reference evidence="9 10" key="1">
    <citation type="submission" date="2023-06" db="EMBL/GenBank/DDBJ databases">
        <title>Thiopseudomonas sp. CY1220 draft genome sequence.</title>
        <authorList>
            <person name="Zhao G."/>
            <person name="An M."/>
        </authorList>
    </citation>
    <scope>NUCLEOTIDE SEQUENCE [LARGE SCALE GENOMIC DNA]</scope>
    <source>
        <strain evidence="9 10">CY1220</strain>
    </source>
</reference>
<sequence>MLCSLLLNSCTDDSPFKTLTVLEKIKEQGTLHVITRNTPATYFQDKNGETGFEYELVKRFAEHLGVELAIETADNIELLFARLQDPKGPALLAAGITYSPRREHQAKFTDGYLDVVPQVIYNSRSKRPKQAKDLVGKRILIVKDSVHEERLLQLQQEHPELSFEVSDQVETIDLLRMVDENQIDATLVNSNELAMNQVYFPNIQLAFSLNPSMQLQWALNRAFTTLDDSLITEINTFFSRLEQDETISQLSERYFGHVDTLGYVGVNSFAKHLQQRLPRYETSFRRNATKFNLDWRLLAATAYQESHWDPMARSKTGVRGIMMLTMATAKEVNVMNRLDPLQSIRGGAQYLAQMLDRLDDGVREQDRLWFALAAYNVGLGHLEDARMLTEKAGFNPNSWLDVRLHLPRLAEKQWYSQTRYGYARGGEPVHYVNNIRRYYDILTWVTQPQLEDTSIAGQILHAPGIKTQTTTEN</sequence>
<evidence type="ECO:0000313" key="10">
    <source>
        <dbReference type="Proteomes" id="UP001241056"/>
    </source>
</evidence>
<dbReference type="InterPro" id="IPR023346">
    <property type="entry name" value="Lysozyme-like_dom_sf"/>
</dbReference>
<feature type="domain" description="Solute-binding protein family 3/N-terminal" evidence="8">
    <location>
        <begin position="30"/>
        <end position="258"/>
    </location>
</feature>
<dbReference type="PANTHER" id="PTHR35936">
    <property type="entry name" value="MEMBRANE-BOUND LYTIC MUREIN TRANSGLYCOSYLASE F"/>
    <property type="match status" value="1"/>
</dbReference>
<organism evidence="9 10">
    <name type="scientific">Thiopseudomonas acetoxidans</name>
    <dbReference type="NCBI Taxonomy" id="3041622"/>
    <lineage>
        <taxon>Bacteria</taxon>
        <taxon>Pseudomonadati</taxon>
        <taxon>Pseudomonadota</taxon>
        <taxon>Gammaproteobacteria</taxon>
        <taxon>Pseudomonadales</taxon>
        <taxon>Pseudomonadaceae</taxon>
        <taxon>Thiopseudomonas</taxon>
    </lineage>
</organism>
<evidence type="ECO:0000256" key="5">
    <source>
        <dbReference type="ARBA" id="ARBA00023239"/>
    </source>
</evidence>
<dbReference type="InterPro" id="IPR001638">
    <property type="entry name" value="Solute-binding_3/MltF_N"/>
</dbReference>
<dbReference type="SMART" id="SM00062">
    <property type="entry name" value="PBPb"/>
    <property type="match status" value="1"/>
</dbReference>
<accession>A0ABT7SPP3</accession>
<comment type="similarity">
    <text evidence="7">In the N-terminal section; belongs to the bacterial solute-binding protein 3 family.</text>
</comment>
<keyword evidence="4 7" id="KW-0998">Cell outer membrane</keyword>
<protein>
    <recommendedName>
        <fullName evidence="7">Membrane-bound lytic murein transglycosylase F</fullName>
        <ecNumber evidence="7">4.2.2.n1</ecNumber>
    </recommendedName>
    <alternativeName>
        <fullName evidence="7">Murein lyase F</fullName>
    </alternativeName>
</protein>
<dbReference type="EC" id="4.2.2.n1" evidence="7"/>
<dbReference type="Pfam" id="PF01464">
    <property type="entry name" value="SLT"/>
    <property type="match status" value="1"/>
</dbReference>